<proteinExistence type="predicted"/>
<dbReference type="STRING" id="47428.A0A284QZC7"/>
<protein>
    <recommendedName>
        <fullName evidence="4">F-box domain-containing protein</fullName>
    </recommendedName>
</protein>
<keyword evidence="3" id="KW-1185">Reference proteome</keyword>
<dbReference type="OrthoDB" id="2878664at2759"/>
<sequence>MSWDKSSEVYTHPDILQRLLTTNHPPTPEDIGPLEESRKSVRHSLLQVQKEIRILQQSLTALKRKQAQLLVADDELRGVLSPIRRLPREILAEILSLVPERKPRSAYHDDKAVQFHDVFDTFTGYGLPWTLSYVCQEWRTVVTSLCPQLWTNLHIESYPEPLKNPVALLREVLKRSGNRPLCIKFRLWCMDDNMPTVVHAIAVELFQAIVSCCHRWRVVEMDIKQHLWPALHPILACGPLPFLEALEINCYSYSSNSDTSPTAYRPVTLDSHPYLHKILSGSPKLRDFSLSYDAENDGLPSRITTTPIRCESMRTLTAFDVAIFESLELPRLEDLNVSTLQDDVPDFHGPDEMLSVLHALVLRSRPPLVHLFLTDTIIDDNLLRIIALTPALATLKFHFQQWLEEFDVVFQELMTRLGQVVPLTGAHHLVPGLQLFSVEIQSVANASQHVDFVNQRFVSVVMSRWIPPQRVLKTILIEADAEYRLSSADVRNLKVCQAQGLEISIVGEYPDGRIKYV</sequence>
<reference evidence="3" key="1">
    <citation type="journal article" date="2017" name="Nat. Ecol. Evol.">
        <title>Genome expansion and lineage-specific genetic innovations in the forest pathogenic fungi Armillaria.</title>
        <authorList>
            <person name="Sipos G."/>
            <person name="Prasanna A.N."/>
            <person name="Walter M.C."/>
            <person name="O'Connor E."/>
            <person name="Balint B."/>
            <person name="Krizsan K."/>
            <person name="Kiss B."/>
            <person name="Hess J."/>
            <person name="Varga T."/>
            <person name="Slot J."/>
            <person name="Riley R."/>
            <person name="Boka B."/>
            <person name="Rigling D."/>
            <person name="Barry K."/>
            <person name="Lee J."/>
            <person name="Mihaltcheva S."/>
            <person name="LaButti K."/>
            <person name="Lipzen A."/>
            <person name="Waldron R."/>
            <person name="Moloney N.M."/>
            <person name="Sperisen C."/>
            <person name="Kredics L."/>
            <person name="Vagvoelgyi C."/>
            <person name="Patrignani A."/>
            <person name="Fitzpatrick D."/>
            <person name="Nagy I."/>
            <person name="Doyle S."/>
            <person name="Anderson J.B."/>
            <person name="Grigoriev I.V."/>
            <person name="Gueldener U."/>
            <person name="Muensterkoetter M."/>
            <person name="Nagy L.G."/>
        </authorList>
    </citation>
    <scope>NUCLEOTIDE SEQUENCE [LARGE SCALE GENOMIC DNA]</scope>
    <source>
        <strain evidence="3">C18/9</strain>
    </source>
</reference>
<evidence type="ECO:0000256" key="1">
    <source>
        <dbReference type="SAM" id="MobiDB-lite"/>
    </source>
</evidence>
<dbReference type="OMA" id="INCYSYS"/>
<dbReference type="Proteomes" id="UP000219338">
    <property type="component" value="Unassembled WGS sequence"/>
</dbReference>
<organism evidence="2 3">
    <name type="scientific">Armillaria ostoyae</name>
    <name type="common">Armillaria root rot fungus</name>
    <dbReference type="NCBI Taxonomy" id="47428"/>
    <lineage>
        <taxon>Eukaryota</taxon>
        <taxon>Fungi</taxon>
        <taxon>Dikarya</taxon>
        <taxon>Basidiomycota</taxon>
        <taxon>Agaricomycotina</taxon>
        <taxon>Agaricomycetes</taxon>
        <taxon>Agaricomycetidae</taxon>
        <taxon>Agaricales</taxon>
        <taxon>Marasmiineae</taxon>
        <taxon>Physalacriaceae</taxon>
        <taxon>Armillaria</taxon>
    </lineage>
</organism>
<dbReference type="SUPFAM" id="SSF52047">
    <property type="entry name" value="RNI-like"/>
    <property type="match status" value="1"/>
</dbReference>
<gene>
    <name evidence="2" type="ORF">ARMOST_05148</name>
</gene>
<evidence type="ECO:0000313" key="3">
    <source>
        <dbReference type="Proteomes" id="UP000219338"/>
    </source>
</evidence>
<feature type="region of interest" description="Disordered" evidence="1">
    <location>
        <begin position="14"/>
        <end position="36"/>
    </location>
</feature>
<dbReference type="AlphaFoldDB" id="A0A284QZC7"/>
<accession>A0A284QZC7</accession>
<evidence type="ECO:0008006" key="4">
    <source>
        <dbReference type="Google" id="ProtNLM"/>
    </source>
</evidence>
<evidence type="ECO:0000313" key="2">
    <source>
        <dbReference type="EMBL" id="SJL01824.1"/>
    </source>
</evidence>
<name>A0A284QZC7_ARMOS</name>
<dbReference type="EMBL" id="FUEG01000003">
    <property type="protein sequence ID" value="SJL01824.1"/>
    <property type="molecule type" value="Genomic_DNA"/>
</dbReference>